<evidence type="ECO:0000259" key="3">
    <source>
        <dbReference type="Pfam" id="PF01154"/>
    </source>
</evidence>
<evidence type="ECO:0000313" key="5">
    <source>
        <dbReference type="EMBL" id="AGH69802.1"/>
    </source>
</evidence>
<feature type="domain" description="Hydroxymethylglutaryl-coenzyme A synthase N-terminal" evidence="3">
    <location>
        <begin position="3"/>
        <end position="165"/>
    </location>
</feature>
<accession>M4T7U5</accession>
<sequence length="407" mass="45826">MPVGIEKINLYAGRFYLDLADLAKARGQDPQYIATNLMCEQRSVYPVWEDAVTLAVNAAKRLLSPEDLEDIELLIVGTESAVDMGKPISTWVHRFCNLSPNCRNFEVKHACYSCTGAFKMAASWVASGSRPGKKALVINTDFSRNFIGTEHESIGGGCAVAFIVSENPQILEIELDKAGYWTNEIADTFRPTSRTETMNGQISIYSYFDALEGAYEHYEQIAGKVDYDADFKKHIYHAPFPGMTFQAHRDILSQLTAQDKATIQLNFQQKVAESLYFAKRIGSCYGGSNFVCLLGLLTSAKNLNPGDQISLFAYGSGCQGEFYSAIIGAVASEMVRSLNLDQHLNERLRLKVEEYEAIESTREKYIDCPDYEPDRNTLNGYYEKLYDTQGLLVLNRVEKYQRIYEWS</sequence>
<dbReference type="GO" id="GO:0006084">
    <property type="term" value="P:acetyl-CoA metabolic process"/>
    <property type="evidence" value="ECO:0007669"/>
    <property type="project" value="InterPro"/>
</dbReference>
<dbReference type="SUPFAM" id="SSF53901">
    <property type="entry name" value="Thiolase-like"/>
    <property type="match status" value="2"/>
</dbReference>
<proteinExistence type="inferred from homology"/>
<protein>
    <submittedName>
        <fullName evidence="5">Hydroxymethylglutaryl-coenzyme A synthase</fullName>
    </submittedName>
</protein>
<dbReference type="GO" id="GO:0004421">
    <property type="term" value="F:hydroxymethylglutaryl-CoA synthase activity"/>
    <property type="evidence" value="ECO:0007669"/>
    <property type="project" value="InterPro"/>
</dbReference>
<organism evidence="5">
    <name type="scientific">Nostoc sp. 'Peltigera membranacea cyanobiont'</name>
    <dbReference type="NCBI Taxonomy" id="414689"/>
    <lineage>
        <taxon>Bacteria</taxon>
        <taxon>Bacillati</taxon>
        <taxon>Cyanobacteriota</taxon>
        <taxon>Cyanophyceae</taxon>
        <taxon>Nostocales</taxon>
        <taxon>Nostocaceae</taxon>
        <taxon>Nostoc</taxon>
        <taxon>Nostoc cyanobionts</taxon>
    </lineage>
</organism>
<evidence type="ECO:0000259" key="4">
    <source>
        <dbReference type="Pfam" id="PF08540"/>
    </source>
</evidence>
<dbReference type="PANTHER" id="PTHR43323">
    <property type="entry name" value="3-HYDROXY-3-METHYLGLUTARYL COENZYME A SYNTHASE"/>
    <property type="match status" value="1"/>
</dbReference>
<dbReference type="PANTHER" id="PTHR43323:SF2">
    <property type="entry name" value="HYDROXYMETHYLGLUTARYL-COA SYNTHASE"/>
    <property type="match status" value="1"/>
</dbReference>
<dbReference type="Pfam" id="PF01154">
    <property type="entry name" value="HMG_CoA_synt_N"/>
    <property type="match status" value="1"/>
</dbReference>
<dbReference type="InterPro" id="IPR013746">
    <property type="entry name" value="HMG_CoA_synt_C_dom"/>
</dbReference>
<dbReference type="AlphaFoldDB" id="M4T7U5"/>
<evidence type="ECO:0000256" key="2">
    <source>
        <dbReference type="ARBA" id="ARBA00022679"/>
    </source>
</evidence>
<evidence type="ECO:0000256" key="1">
    <source>
        <dbReference type="ARBA" id="ARBA00007061"/>
    </source>
</evidence>
<dbReference type="Pfam" id="PF08540">
    <property type="entry name" value="HMG_CoA_synt_C"/>
    <property type="match status" value="1"/>
</dbReference>
<dbReference type="CDD" id="cd00827">
    <property type="entry name" value="init_cond_enzymes"/>
    <property type="match status" value="1"/>
</dbReference>
<dbReference type="EMBL" id="KC407995">
    <property type="protein sequence ID" value="AGH69802.1"/>
    <property type="molecule type" value="Genomic_DNA"/>
</dbReference>
<dbReference type="Gene3D" id="3.40.47.10">
    <property type="match status" value="2"/>
</dbReference>
<feature type="domain" description="Hydroxymethylglutaryl-coenzyme A synthase C-terminal" evidence="4">
    <location>
        <begin position="266"/>
        <end position="385"/>
    </location>
</feature>
<dbReference type="InterPro" id="IPR013528">
    <property type="entry name" value="HMG_CoA_synth_N"/>
</dbReference>
<comment type="similarity">
    <text evidence="1">Belongs to the thiolase-like superfamily. HMG-CoA synthase family.</text>
</comment>
<name>M4T7U5_9NOSO</name>
<keyword evidence="2" id="KW-0808">Transferase</keyword>
<dbReference type="InterPro" id="IPR016039">
    <property type="entry name" value="Thiolase-like"/>
</dbReference>
<reference evidence="5" key="1">
    <citation type="journal article" date="2013" name="Proc. Natl. Acad. Sci. U.S.A.">
        <title>Metagenomic natural product discovery in lichen provides evidence for a family of biosynthetic pathways in diverse symbioses.</title>
        <authorList>
            <person name="Kampa A."/>
            <person name="Gagunashvili A.N."/>
            <person name="Gulder T.A."/>
            <person name="Morinaka B.I."/>
            <person name="Daolio C."/>
            <person name="Godejohann M."/>
            <person name="Miao V.P."/>
            <person name="Piel J."/>
            <person name="Andresson O.S."/>
        </authorList>
    </citation>
    <scope>NUCLEOTIDE SEQUENCE</scope>
</reference>